<dbReference type="Gene3D" id="1.25.40.10">
    <property type="entry name" value="Tetratricopeptide repeat domain"/>
    <property type="match status" value="1"/>
</dbReference>
<evidence type="ECO:0000259" key="3">
    <source>
        <dbReference type="PROSITE" id="PS50056"/>
    </source>
</evidence>
<dbReference type="Pfam" id="PF09414">
    <property type="entry name" value="RNA_ligase"/>
    <property type="match status" value="1"/>
</dbReference>
<evidence type="ECO:0000313" key="4">
    <source>
        <dbReference type="EMBL" id="CAK8986691.1"/>
    </source>
</evidence>
<dbReference type="PANTHER" id="PTHR43883:SF1">
    <property type="entry name" value="GLUCONOKINASE"/>
    <property type="match status" value="1"/>
</dbReference>
<dbReference type="SUPFAM" id="SSF52799">
    <property type="entry name" value="(Phosphotyrosine protein) phosphatases II"/>
    <property type="match status" value="1"/>
</dbReference>
<dbReference type="EMBL" id="CAXAMM010000259">
    <property type="protein sequence ID" value="CAK8986691.1"/>
    <property type="molecule type" value="Genomic_DNA"/>
</dbReference>
<keyword evidence="5" id="KW-1185">Reference proteome</keyword>
<protein>
    <submittedName>
        <fullName evidence="4">Transcription factor bHLH140 (Basic helix-loop-helix protein 140) (AtbHLH140) (BHLH 140) (Transcription factor EN 122) (BHLH transcription factor bHLH140)</fullName>
    </submittedName>
</protein>
<feature type="compositionally biased region" description="Low complexity" evidence="2">
    <location>
        <begin position="307"/>
        <end position="316"/>
    </location>
</feature>
<dbReference type="SUPFAM" id="SSF48452">
    <property type="entry name" value="TPR-like"/>
    <property type="match status" value="1"/>
</dbReference>
<evidence type="ECO:0000313" key="5">
    <source>
        <dbReference type="Proteomes" id="UP001642464"/>
    </source>
</evidence>
<keyword evidence="1" id="KW-0378">Hydrolase</keyword>
<comment type="caution">
    <text evidence="4">The sequence shown here is derived from an EMBL/GenBank/DDBJ whole genome shotgun (WGS) entry which is preliminary data.</text>
</comment>
<dbReference type="InterPro" id="IPR021122">
    <property type="entry name" value="RNA_ligase_dom_REL/Rnl2"/>
</dbReference>
<dbReference type="InterPro" id="IPR011990">
    <property type="entry name" value="TPR-like_helical_dom_sf"/>
</dbReference>
<name>A0ABP0HB19_9DINO</name>
<dbReference type="Pfam" id="PF22784">
    <property type="entry name" value="PTP-SAK"/>
    <property type="match status" value="1"/>
</dbReference>
<feature type="region of interest" description="Disordered" evidence="2">
    <location>
        <begin position="288"/>
        <end position="316"/>
    </location>
</feature>
<dbReference type="SUPFAM" id="SSF56091">
    <property type="entry name" value="DNA ligase/mRNA capping enzyme, catalytic domain"/>
    <property type="match status" value="1"/>
</dbReference>
<dbReference type="InterPro" id="IPR000387">
    <property type="entry name" value="Tyr_Pase_dom"/>
</dbReference>
<dbReference type="Gene3D" id="3.30.470.30">
    <property type="entry name" value="DNA ligase/mRNA capping enzyme"/>
    <property type="match status" value="1"/>
</dbReference>
<dbReference type="InterPro" id="IPR052732">
    <property type="entry name" value="Cell-binding_unc_protein"/>
</dbReference>
<dbReference type="Proteomes" id="UP001642464">
    <property type="component" value="Unassembled WGS sequence"/>
</dbReference>
<dbReference type="InterPro" id="IPR016130">
    <property type="entry name" value="Tyr_Pase_AS"/>
</dbReference>
<dbReference type="InterPro" id="IPR057023">
    <property type="entry name" value="PTP-SAK"/>
</dbReference>
<sequence>LYRLLEGKVSKGLPIWKRTGEGQEAWIYSGPNGRWYVSNNKVVEEKNFQCGRGLISSEEHRNLLPILLEEDSWQYKDQYGWNKDLQISFSIYSPPAPERLFVSSPNAFQKLSGEYRLSQQHANGHPIWQRAGWGEEAYLYSGRSGKWYVVCKNVVVERHFHCSLGGLVSSVPHAGVPPDAFVGSHRGWGVRTKDGWEQDEDISIGTQPFETPQSTLWVVSSGQKATGRFDLLEGQQANGFPLWRRAGRGAAMWLYSGNKGKWCIGDHTVAELYKFRCSQGFMVSAAPHVGEPPEHENTTWTFQEDGSSSSSSSTVVSTATPPVPDVIYLMSPNGQQRKAGIYQLVREIFANGYPVWKSFQDGQRLLYTGSNGCWYFGGIDKVTAQDFNCSSGVLRTAVPHGGVLPHDIGQEWQFLNEEGWQLDEDIFVWSSPPKALQQLYLVGRDGSERLCGMYALQGQTANSLPLWKREGTGEEFYLYSGIDGRWHVGDHQAAAKGFECDLGALSSCLHGAAMPNMLPSGAWERSCGSRTCPNPSVSALARLPEYPTEISILSPAGQQKLAGRYQLQDGWVNGQRHWKRCGDGEECWLYSGASGYWHVAGAKAAQKAFHCTLGNLATASPHGGLLPFQAGPWQIRDALNGWRECGEVKVLQGPLSFPPVLYLVTEQRDSVYELMKSEFLNGQPLWRCNDRGTETWLYSTSDGFWCLSQKEFPSLFGCSLGTLASSQPHGGSMPHFCEEWQVQCSRGWEPSSALLQTNPPESLPVLHVEAVDGIVLGHEHLLGTYWKEGELLHHRPVWRPSGSKDGPLLFSTRDGHWLLEVHETDEATSGFRCERASSLRVSRMPSPDAQQIQCGTVRVGWVWTCAGPVLHPSMPYRKIRRIRDAAGSRTSSAGGRTGQTLLRRALASALASAGSNPNHVARRTAPVSMELPPLPPKSTTREQLVPSFRGPTKRSNWVIPGRLMAGDRSSLDTEETLQAVLRAGVTCIVCLQSRQETSSAVDYKKRARAFRPSCSFLEQPIPDQEVADDAVISELLTQLLERLQSEVLYVHCRGGHGRTGTICALLLAKLYNISAAEAMARAQLYHDVRQQPVFCAEGYQETNDGSSCVILFPSQRQQVIRLLRAEGTGTAVVLDRASSALYGPGASKYSLELMTSWQEKAKAAADALNKGKKTKNEEELQRAVELFWAAAKLRPDFPRGYLGLARALHTLGSTSDAREAVLQGLDRCPEDQALLQELEKMEPKVLKEEQPSASASAASAAEPVAEEAAGPVFSWKPKVSKPMVLMLVGLPGSGKSTFAEQLVKSGQGFERVCQDELSGRDAFERAIGPVAKDSRKRLILDRTNVCKADRVAFLSLAFNPKSAVCIHFAATAQECEERVAKRTDHPTIKFGGGRGAVRSMQDSLELPSTAEGFEEVLTVTSFQEAEHLLKCYGAEAPKVSPMGFFKFPTTPHILDLTNGKALTESDRLLSEKEAQEFFDGKTTIIMEEKIDGANLGISLTDSYEPLYQNRAHYVSSGYATQWKALDSWWEEHGWAICQLLEPEVEVLFGEWLWARHSVAYTKLPAYFVAFDIYNKRQGRFVSVRERNRRLEGLDIPVVPQLAERSFANRQELEGFLERTSAFGEGPLEGVYLRIDEPVSQGGGLWHKRRGKIVRSDFIQTIQDGGHWIHKDVERNSLAY</sequence>
<dbReference type="Gene3D" id="3.40.50.300">
    <property type="entry name" value="P-loop containing nucleotide triphosphate hydrolases"/>
    <property type="match status" value="1"/>
</dbReference>
<dbReference type="Pfam" id="PF13671">
    <property type="entry name" value="AAA_33"/>
    <property type="match status" value="1"/>
</dbReference>
<evidence type="ECO:0000256" key="1">
    <source>
        <dbReference type="ARBA" id="ARBA00022801"/>
    </source>
</evidence>
<dbReference type="PROSITE" id="PS50056">
    <property type="entry name" value="TYR_PHOSPHATASE_2"/>
    <property type="match status" value="1"/>
</dbReference>
<accession>A0ABP0HB19</accession>
<dbReference type="InterPro" id="IPR027417">
    <property type="entry name" value="P-loop_NTPase"/>
</dbReference>
<feature type="region of interest" description="Disordered" evidence="2">
    <location>
        <begin position="913"/>
        <end position="949"/>
    </location>
</feature>
<proteinExistence type="predicted"/>
<dbReference type="PANTHER" id="PTHR43883">
    <property type="entry name" value="SLR0207 PROTEIN"/>
    <property type="match status" value="1"/>
</dbReference>
<organism evidence="4 5">
    <name type="scientific">Durusdinium trenchii</name>
    <dbReference type="NCBI Taxonomy" id="1381693"/>
    <lineage>
        <taxon>Eukaryota</taxon>
        <taxon>Sar</taxon>
        <taxon>Alveolata</taxon>
        <taxon>Dinophyceae</taxon>
        <taxon>Suessiales</taxon>
        <taxon>Symbiodiniaceae</taxon>
        <taxon>Durusdinium</taxon>
    </lineage>
</organism>
<reference evidence="4 5" key="1">
    <citation type="submission" date="2024-02" db="EMBL/GenBank/DDBJ databases">
        <authorList>
            <person name="Chen Y."/>
            <person name="Shah S."/>
            <person name="Dougan E. K."/>
            <person name="Thang M."/>
            <person name="Chan C."/>
        </authorList>
    </citation>
    <scope>NUCLEOTIDE SEQUENCE [LARGE SCALE GENOMIC DNA]</scope>
</reference>
<gene>
    <name evidence="4" type="ORF">SCF082_LOCUS662</name>
</gene>
<feature type="domain" description="Tyrosine specific protein phosphatases" evidence="3">
    <location>
        <begin position="1033"/>
        <end position="1091"/>
    </location>
</feature>
<dbReference type="PROSITE" id="PS00383">
    <property type="entry name" value="TYR_PHOSPHATASE_1"/>
    <property type="match status" value="1"/>
</dbReference>
<evidence type="ECO:0000256" key="2">
    <source>
        <dbReference type="SAM" id="MobiDB-lite"/>
    </source>
</evidence>
<dbReference type="InterPro" id="IPR029021">
    <property type="entry name" value="Prot-tyrosine_phosphatase-like"/>
</dbReference>
<dbReference type="SUPFAM" id="SSF52540">
    <property type="entry name" value="P-loop containing nucleoside triphosphate hydrolases"/>
    <property type="match status" value="1"/>
</dbReference>
<dbReference type="Gene3D" id="3.90.190.10">
    <property type="entry name" value="Protein tyrosine phosphatase superfamily"/>
    <property type="match status" value="1"/>
</dbReference>
<feature type="non-terminal residue" evidence="4">
    <location>
        <position position="1"/>
    </location>
</feature>